<dbReference type="OrthoDB" id="4781at2759"/>
<evidence type="ECO:0000313" key="4">
    <source>
        <dbReference type="EMBL" id="CAI6339172.1"/>
    </source>
</evidence>
<dbReference type="InterPro" id="IPR050546">
    <property type="entry name" value="Glycosyl_Hydrlase_16"/>
</dbReference>
<dbReference type="PANTHER" id="PTHR10963">
    <property type="entry name" value="GLYCOSYL HYDROLASE-RELATED"/>
    <property type="match status" value="1"/>
</dbReference>
<keyword evidence="5" id="KW-1185">Reference proteome</keyword>
<dbReference type="Gene3D" id="2.60.120.200">
    <property type="match status" value="1"/>
</dbReference>
<evidence type="ECO:0000259" key="3">
    <source>
        <dbReference type="PROSITE" id="PS51762"/>
    </source>
</evidence>
<dbReference type="GO" id="GO:0004553">
    <property type="term" value="F:hydrolase activity, hydrolyzing O-glycosyl compounds"/>
    <property type="evidence" value="ECO:0007669"/>
    <property type="project" value="InterPro"/>
</dbReference>
<reference evidence="4" key="1">
    <citation type="submission" date="2023-01" db="EMBL/GenBank/DDBJ databases">
        <authorList>
            <person name="Van Ghelder C."/>
            <person name="Rancurel C."/>
        </authorList>
    </citation>
    <scope>NUCLEOTIDE SEQUENCE</scope>
    <source>
        <strain evidence="4">CNCM I-4278</strain>
    </source>
</reference>
<dbReference type="PANTHER" id="PTHR10963:SF62">
    <property type="entry name" value="GLUCAN 1,3-BETA-GLUCOSIDASE"/>
    <property type="match status" value="1"/>
</dbReference>
<proteinExistence type="predicted"/>
<keyword evidence="2" id="KW-0812">Transmembrane</keyword>
<keyword evidence="2" id="KW-0472">Membrane</keyword>
<dbReference type="PROSITE" id="PS51762">
    <property type="entry name" value="GH16_2"/>
    <property type="match status" value="1"/>
</dbReference>
<keyword evidence="2" id="KW-1133">Transmembrane helix</keyword>
<evidence type="ECO:0000256" key="1">
    <source>
        <dbReference type="SAM" id="MobiDB-lite"/>
    </source>
</evidence>
<dbReference type="InterPro" id="IPR013320">
    <property type="entry name" value="ConA-like_dom_sf"/>
</dbReference>
<dbReference type="InterPro" id="IPR000757">
    <property type="entry name" value="Beta-glucanase-like"/>
</dbReference>
<evidence type="ECO:0000313" key="5">
    <source>
        <dbReference type="Proteomes" id="UP001152607"/>
    </source>
</evidence>
<feature type="region of interest" description="Disordered" evidence="1">
    <location>
        <begin position="1"/>
        <end position="73"/>
    </location>
</feature>
<protein>
    <recommendedName>
        <fullName evidence="3">GH16 domain-containing protein</fullName>
    </recommendedName>
</protein>
<feature type="domain" description="GH16" evidence="3">
    <location>
        <begin position="211"/>
        <end position="539"/>
    </location>
</feature>
<name>A0A9W4XY71_9PLEO</name>
<dbReference type="AlphaFoldDB" id="A0A9W4XY71"/>
<gene>
    <name evidence="4" type="ORF">PDIGIT_LOCUS12319</name>
</gene>
<dbReference type="EMBL" id="CAOQHR010000009">
    <property type="protein sequence ID" value="CAI6339172.1"/>
    <property type="molecule type" value="Genomic_DNA"/>
</dbReference>
<organism evidence="4 5">
    <name type="scientific">Periconia digitata</name>
    <dbReference type="NCBI Taxonomy" id="1303443"/>
    <lineage>
        <taxon>Eukaryota</taxon>
        <taxon>Fungi</taxon>
        <taxon>Dikarya</taxon>
        <taxon>Ascomycota</taxon>
        <taxon>Pezizomycotina</taxon>
        <taxon>Dothideomycetes</taxon>
        <taxon>Pleosporomycetidae</taxon>
        <taxon>Pleosporales</taxon>
        <taxon>Massarineae</taxon>
        <taxon>Periconiaceae</taxon>
        <taxon>Periconia</taxon>
    </lineage>
</organism>
<dbReference type="SUPFAM" id="SSF49899">
    <property type="entry name" value="Concanavalin A-like lectins/glucanases"/>
    <property type="match status" value="1"/>
</dbReference>
<dbReference type="GO" id="GO:0005975">
    <property type="term" value="P:carbohydrate metabolic process"/>
    <property type="evidence" value="ECO:0007669"/>
    <property type="project" value="InterPro"/>
</dbReference>
<comment type="caution">
    <text evidence="4">The sequence shown here is derived from an EMBL/GenBank/DDBJ whole genome shotgun (WGS) entry which is preliminary data.</text>
</comment>
<sequence length="551" mass="61589">MSSNDQSTKPPHDPATPKSEPTNPPPKQGNDVDAIMPIPPIEYALPPTHDAAAKTERPTSPTPHSTRSKSLDAASFSSSYVANLVREYPPIPPTPSVPWNEVLYRHHQQQQQQHQQPLGGFDSGAVTPTDSIAFAPGGAAFVREEKWFASRRIKPGVQAKRPWLEKRDPKEKWLLSIPLLGIVIGLLVAGFLVWDGYHSVTNYKYCSVLDEDFSQGLRPEIWTREIELGGYGNGQFEQTTSSPENAYVHNGILHIKPTLQNASLVETHGTLLDLRTQGCTSPHHHDCVAMTNTTNGTIVPPVLSARLNTRHAASILFGRVEVEAKLPKGDWLWPAIWMLPRDEAYGAWPRSGEIDIAKARGNNYSYAQGGNNIVSSTLHLGPNRANDAWWRNNVKRKAAHTTFSDEFNTFGVEWTQDYIFTYINSRLIQILYHPLTTPFYDSSHFPLTTTNGTRLTNPWASARNQNQAPFDRAFYLVLNVGVGGTDGWFEDGKAGKPWVDASLTAKRDFWRARGEWEGGWKEGGEMLVRRVRMWQQAGFAGCREEDGVEVF</sequence>
<feature type="transmembrane region" description="Helical" evidence="2">
    <location>
        <begin position="173"/>
        <end position="194"/>
    </location>
</feature>
<dbReference type="Pfam" id="PF00722">
    <property type="entry name" value="Glyco_hydro_16"/>
    <property type="match status" value="1"/>
</dbReference>
<accession>A0A9W4XY71</accession>
<evidence type="ECO:0000256" key="2">
    <source>
        <dbReference type="SAM" id="Phobius"/>
    </source>
</evidence>
<dbReference type="Proteomes" id="UP001152607">
    <property type="component" value="Unassembled WGS sequence"/>
</dbReference>